<dbReference type="CDD" id="cd03784">
    <property type="entry name" value="GT1_Gtf-like"/>
    <property type="match status" value="1"/>
</dbReference>
<feature type="chain" id="PRO_5046100564" evidence="5">
    <location>
        <begin position="24"/>
        <end position="522"/>
    </location>
</feature>
<gene>
    <name evidence="6" type="ORF">XYLVIOL_LOCUS7015</name>
</gene>
<organism evidence="6 7">
    <name type="scientific">Xylocopa violacea</name>
    <name type="common">Violet carpenter bee</name>
    <name type="synonym">Apis violacea</name>
    <dbReference type="NCBI Taxonomy" id="135666"/>
    <lineage>
        <taxon>Eukaryota</taxon>
        <taxon>Metazoa</taxon>
        <taxon>Ecdysozoa</taxon>
        <taxon>Arthropoda</taxon>
        <taxon>Hexapoda</taxon>
        <taxon>Insecta</taxon>
        <taxon>Pterygota</taxon>
        <taxon>Neoptera</taxon>
        <taxon>Endopterygota</taxon>
        <taxon>Hymenoptera</taxon>
        <taxon>Apocrita</taxon>
        <taxon>Aculeata</taxon>
        <taxon>Apoidea</taxon>
        <taxon>Anthophila</taxon>
        <taxon>Apidae</taxon>
        <taxon>Xylocopa</taxon>
        <taxon>Xylocopa</taxon>
    </lineage>
</organism>
<dbReference type="Pfam" id="PF00201">
    <property type="entry name" value="UDPGT"/>
    <property type="match status" value="1"/>
</dbReference>
<evidence type="ECO:0000256" key="5">
    <source>
        <dbReference type="SAM" id="SignalP"/>
    </source>
</evidence>
<sequence>MRHRTASFLFVLCGLCVARQVDCYRILAIIATPSYSHQIPYRRLWMELSERGHEVVLITTHPMPNYQSPNFTQITVNTSASFLKMINFVQLRFRGVTWIDILKNNMCSISMHCAEEVYKASKMLYAHDSNATFDLVMAELFYMPSLFAFAHRFDAPLIGLCSLGMLGSNEHALGGAVFPSHEYTWEMETRTGANLPFSTRLWNFVIFWRYIYLTYRQLYPMHQQLAEKYMGEMPPLLDMLKNISLIFMDHSNVIAPVRPWLPNIVTFTSSHVNEKPPPPRKDVQRFLEGAEDGFIYFSLGSNVRSANLSKHMKHMMCEVFAKLPYRVVWKLEMELPEKPANVYTAKWFDQQSILAHPNIKLFIYQGGAQSSEETIHFAVPVVVMPVFADQDYQARRIEALGIGKSLEITTLTKNEFESAILEVITNKKYKERVIHVRNLFKDVPHNMVKNLAWWTEYAIRTKGAPHLRSNLAWLPWYQRYDTDIIVFLTIVTFLIFLNVIYITARLIVYVYKRSTNQKQKIS</sequence>
<keyword evidence="4" id="KW-1133">Transmembrane helix</keyword>
<protein>
    <submittedName>
        <fullName evidence="6">Uncharacterized protein</fullName>
    </submittedName>
</protein>
<keyword evidence="5" id="KW-0732">Signal</keyword>
<reference evidence="6 7" key="1">
    <citation type="submission" date="2024-08" db="EMBL/GenBank/DDBJ databases">
        <authorList>
            <person name="Will J Nash"/>
            <person name="Angela Man"/>
            <person name="Seanna McTaggart"/>
            <person name="Kendall Baker"/>
            <person name="Tom Barker"/>
            <person name="Leah Catchpole"/>
            <person name="Alex Durrant"/>
            <person name="Karim Gharbi"/>
            <person name="Naomi Irish"/>
            <person name="Gemy Kaithakottil"/>
            <person name="Debby Ku"/>
            <person name="Aaliyah Providence"/>
            <person name="Felix Shaw"/>
            <person name="David Swarbreck"/>
            <person name="Chris Watkins"/>
            <person name="Ann M. McCartney"/>
            <person name="Giulio Formenti"/>
            <person name="Alice Mouton"/>
            <person name="Noel Vella"/>
            <person name="Bjorn M von Reumont"/>
            <person name="Adriana Vella"/>
            <person name="Wilfried Haerty"/>
        </authorList>
    </citation>
    <scope>NUCLEOTIDE SEQUENCE [LARGE SCALE GENOMIC DNA]</scope>
</reference>
<proteinExistence type="inferred from homology"/>
<feature type="transmembrane region" description="Helical" evidence="4">
    <location>
        <begin position="484"/>
        <end position="511"/>
    </location>
</feature>
<keyword evidence="2" id="KW-0328">Glycosyltransferase</keyword>
<evidence type="ECO:0000256" key="2">
    <source>
        <dbReference type="ARBA" id="ARBA00022676"/>
    </source>
</evidence>
<evidence type="ECO:0000256" key="4">
    <source>
        <dbReference type="SAM" id="Phobius"/>
    </source>
</evidence>
<dbReference type="EMBL" id="CAXAJV020001293">
    <property type="protein sequence ID" value="CAL7945095.1"/>
    <property type="molecule type" value="Genomic_DNA"/>
</dbReference>
<accession>A0ABP1NVM4</accession>
<feature type="signal peptide" evidence="5">
    <location>
        <begin position="1"/>
        <end position="23"/>
    </location>
</feature>
<dbReference type="PANTHER" id="PTHR48043:SF159">
    <property type="entry name" value="EG:EG0003.4 PROTEIN-RELATED"/>
    <property type="match status" value="1"/>
</dbReference>
<keyword evidence="7" id="KW-1185">Reference proteome</keyword>
<dbReference type="Gene3D" id="3.40.50.2000">
    <property type="entry name" value="Glycogen Phosphorylase B"/>
    <property type="match status" value="2"/>
</dbReference>
<dbReference type="SUPFAM" id="SSF53756">
    <property type="entry name" value="UDP-Glycosyltransferase/glycogen phosphorylase"/>
    <property type="match status" value="1"/>
</dbReference>
<evidence type="ECO:0000256" key="3">
    <source>
        <dbReference type="ARBA" id="ARBA00022679"/>
    </source>
</evidence>
<dbReference type="PANTHER" id="PTHR48043">
    <property type="entry name" value="EG:EG0003.4 PROTEIN-RELATED"/>
    <property type="match status" value="1"/>
</dbReference>
<keyword evidence="4" id="KW-0812">Transmembrane</keyword>
<evidence type="ECO:0000313" key="6">
    <source>
        <dbReference type="EMBL" id="CAL7945095.1"/>
    </source>
</evidence>
<comment type="similarity">
    <text evidence="1">Belongs to the UDP-glycosyltransferase family.</text>
</comment>
<comment type="caution">
    <text evidence="6">The sequence shown here is derived from an EMBL/GenBank/DDBJ whole genome shotgun (WGS) entry which is preliminary data.</text>
</comment>
<dbReference type="Proteomes" id="UP001642520">
    <property type="component" value="Unassembled WGS sequence"/>
</dbReference>
<dbReference type="InterPro" id="IPR002213">
    <property type="entry name" value="UDP_glucos_trans"/>
</dbReference>
<dbReference type="InterPro" id="IPR050271">
    <property type="entry name" value="UDP-glycosyltransferase"/>
</dbReference>
<name>A0ABP1NVM4_XYLVO</name>
<keyword evidence="3" id="KW-0808">Transferase</keyword>
<evidence type="ECO:0000256" key="1">
    <source>
        <dbReference type="ARBA" id="ARBA00009995"/>
    </source>
</evidence>
<evidence type="ECO:0000313" key="7">
    <source>
        <dbReference type="Proteomes" id="UP001642520"/>
    </source>
</evidence>
<keyword evidence="4" id="KW-0472">Membrane</keyword>